<dbReference type="PIRSF" id="PIRSF002741">
    <property type="entry name" value="MppA"/>
    <property type="match status" value="1"/>
</dbReference>
<feature type="chain" id="PRO_5047020233" evidence="5">
    <location>
        <begin position="36"/>
        <end position="529"/>
    </location>
</feature>
<accession>A0ABT6L6N4</accession>
<dbReference type="PANTHER" id="PTHR30290">
    <property type="entry name" value="PERIPLASMIC BINDING COMPONENT OF ABC TRANSPORTER"/>
    <property type="match status" value="1"/>
</dbReference>
<evidence type="ECO:0000259" key="6">
    <source>
        <dbReference type="Pfam" id="PF00496"/>
    </source>
</evidence>
<dbReference type="Gene3D" id="3.40.190.10">
    <property type="entry name" value="Periplasmic binding protein-like II"/>
    <property type="match status" value="1"/>
</dbReference>
<reference evidence="7 8" key="1">
    <citation type="submission" date="2023-04" db="EMBL/GenBank/DDBJ databases">
        <title>Forest soil microbial communities from Buena Vista Peninsula, Colon Province, Panama.</title>
        <authorList>
            <person name="Bouskill N."/>
        </authorList>
    </citation>
    <scope>NUCLEOTIDE SEQUENCE [LARGE SCALE GENOMIC DNA]</scope>
    <source>
        <strain evidence="7 8">AC80</strain>
    </source>
</reference>
<dbReference type="PANTHER" id="PTHR30290:SF10">
    <property type="entry name" value="PERIPLASMIC OLIGOPEPTIDE-BINDING PROTEIN-RELATED"/>
    <property type="match status" value="1"/>
</dbReference>
<comment type="similarity">
    <text evidence="2">Belongs to the bacterial solute-binding protein 5 family.</text>
</comment>
<comment type="subcellular location">
    <subcellularLocation>
        <location evidence="1">Cell envelope</location>
    </subcellularLocation>
</comment>
<evidence type="ECO:0000256" key="4">
    <source>
        <dbReference type="ARBA" id="ARBA00022729"/>
    </source>
</evidence>
<comment type="caution">
    <text evidence="7">The sequence shown here is derived from an EMBL/GenBank/DDBJ whole genome shotgun (WGS) entry which is preliminary data.</text>
</comment>
<dbReference type="EMBL" id="JARXVE010000011">
    <property type="protein sequence ID" value="MDH6198579.1"/>
    <property type="molecule type" value="Genomic_DNA"/>
</dbReference>
<feature type="domain" description="Solute-binding protein family 5" evidence="6">
    <location>
        <begin position="81"/>
        <end position="441"/>
    </location>
</feature>
<dbReference type="Gene3D" id="3.10.105.10">
    <property type="entry name" value="Dipeptide-binding Protein, Domain 3"/>
    <property type="match status" value="1"/>
</dbReference>
<dbReference type="PROSITE" id="PS51257">
    <property type="entry name" value="PROKAR_LIPOPROTEIN"/>
    <property type="match status" value="1"/>
</dbReference>
<evidence type="ECO:0000256" key="1">
    <source>
        <dbReference type="ARBA" id="ARBA00004196"/>
    </source>
</evidence>
<keyword evidence="8" id="KW-1185">Reference proteome</keyword>
<name>A0ABT6L6N4_9MYCO</name>
<feature type="signal peptide" evidence="5">
    <location>
        <begin position="1"/>
        <end position="35"/>
    </location>
</feature>
<dbReference type="CDD" id="cd08512">
    <property type="entry name" value="PBP2_NikA_DppA_OppA_like_7"/>
    <property type="match status" value="1"/>
</dbReference>
<dbReference type="InterPro" id="IPR030678">
    <property type="entry name" value="Peptide/Ni-bd"/>
</dbReference>
<dbReference type="Proteomes" id="UP001160130">
    <property type="component" value="Unassembled WGS sequence"/>
</dbReference>
<keyword evidence="4 5" id="KW-0732">Signal</keyword>
<evidence type="ECO:0000256" key="2">
    <source>
        <dbReference type="ARBA" id="ARBA00005695"/>
    </source>
</evidence>
<dbReference type="Pfam" id="PF00496">
    <property type="entry name" value="SBP_bac_5"/>
    <property type="match status" value="1"/>
</dbReference>
<dbReference type="InterPro" id="IPR039424">
    <property type="entry name" value="SBP_5"/>
</dbReference>
<organism evidence="7 8">
    <name type="scientific">Mycolicibacterium frederiksbergense</name>
    <dbReference type="NCBI Taxonomy" id="117567"/>
    <lineage>
        <taxon>Bacteria</taxon>
        <taxon>Bacillati</taxon>
        <taxon>Actinomycetota</taxon>
        <taxon>Actinomycetes</taxon>
        <taxon>Mycobacteriales</taxon>
        <taxon>Mycobacteriaceae</taxon>
        <taxon>Mycolicibacterium</taxon>
    </lineage>
</organism>
<dbReference type="InterPro" id="IPR000914">
    <property type="entry name" value="SBP_5_dom"/>
</dbReference>
<keyword evidence="3" id="KW-0813">Transport</keyword>
<gene>
    <name evidence="7" type="ORF">M2272_005238</name>
</gene>
<evidence type="ECO:0000313" key="8">
    <source>
        <dbReference type="Proteomes" id="UP001160130"/>
    </source>
</evidence>
<sequence length="529" mass="56184">MRITRVRRRASALLSLSLAVGLVAACGGSSQNAAAADTLVIDEVLNISTLDPAQVFDFTGANALLHTYDTLVTFDGESVEKVVPSLAESFEGSPDAKTFTFRLRPDVEFSDGTPMTAEDVVFSFNRLKNYKGSPSYLMDGLSVTAPDSSTIVVSSETPRPELPVMLTSGNFSVINSVEAKKHGATDGPNAATEDAAGSKFDKMSMGTGQYVLESYEPNSKLVLKANENYRGDKPTFTRLVFRSTSSPQQQSLNVQNGDADVALNLSSPMLAELDTAKVSVHSGLPPEVVYLALTNAGDSPTANADFRKAIALGVDYDGLVQLAGPGAVQGTGLIPRSVKAALPEQFATKRDVGAAKNSLAASGKEGAEVVLEYGSDYKVGGLDMGTFAQRIASSLGEVGVKVTLKPGPTQVTRTRYQEGKTQAAMYPYPPDYPDPSQFLIYNPGSVLGQRIHWTPEQDPQLVELADKASATLDEAQRVAAFQQWDQTLKATNHFIPIVTVAANVVADNNLTGLNYNPALGTNFGKVGRG</sequence>
<evidence type="ECO:0000313" key="7">
    <source>
        <dbReference type="EMBL" id="MDH6198579.1"/>
    </source>
</evidence>
<evidence type="ECO:0000256" key="5">
    <source>
        <dbReference type="SAM" id="SignalP"/>
    </source>
</evidence>
<dbReference type="SUPFAM" id="SSF53850">
    <property type="entry name" value="Periplasmic binding protein-like II"/>
    <property type="match status" value="1"/>
</dbReference>
<proteinExistence type="inferred from homology"/>
<protein>
    <submittedName>
        <fullName evidence="7">Peptide/nickel transport system substrate-binding protein</fullName>
    </submittedName>
</protein>
<evidence type="ECO:0000256" key="3">
    <source>
        <dbReference type="ARBA" id="ARBA00022448"/>
    </source>
</evidence>